<comment type="caution">
    <text evidence="3">The sequence shown here is derived from an EMBL/GenBank/DDBJ whole genome shotgun (WGS) entry which is preliminary data.</text>
</comment>
<dbReference type="InterPro" id="IPR053178">
    <property type="entry name" value="Osmoadaptation_assoc"/>
</dbReference>
<dbReference type="PANTHER" id="PTHR38111">
    <property type="entry name" value="ZN(2)-C6 FUNGAL-TYPE DOMAIN-CONTAINING PROTEIN-RELATED"/>
    <property type="match status" value="1"/>
</dbReference>
<evidence type="ECO:0000313" key="4">
    <source>
        <dbReference type="Proteomes" id="UP000622797"/>
    </source>
</evidence>
<dbReference type="EMBL" id="JABEXW010000391">
    <property type="protein sequence ID" value="KAF4964738.1"/>
    <property type="molecule type" value="Genomic_DNA"/>
</dbReference>
<keyword evidence="1" id="KW-0539">Nucleus</keyword>
<organism evidence="3 4">
    <name type="scientific">Fusarium sarcochroum</name>
    <dbReference type="NCBI Taxonomy" id="1208366"/>
    <lineage>
        <taxon>Eukaryota</taxon>
        <taxon>Fungi</taxon>
        <taxon>Dikarya</taxon>
        <taxon>Ascomycota</taxon>
        <taxon>Pezizomycotina</taxon>
        <taxon>Sordariomycetes</taxon>
        <taxon>Hypocreomycetidae</taxon>
        <taxon>Hypocreales</taxon>
        <taxon>Nectriaceae</taxon>
        <taxon>Fusarium</taxon>
        <taxon>Fusarium lateritium species complex</taxon>
    </lineage>
</organism>
<reference evidence="3" key="2">
    <citation type="submission" date="2020-05" db="EMBL/GenBank/DDBJ databases">
        <authorList>
            <person name="Kim H.-S."/>
            <person name="Proctor R.H."/>
            <person name="Brown D.W."/>
        </authorList>
    </citation>
    <scope>NUCLEOTIDE SEQUENCE</scope>
    <source>
        <strain evidence="3">NRRL 20472</strain>
    </source>
</reference>
<evidence type="ECO:0000259" key="2">
    <source>
        <dbReference type="PROSITE" id="PS50048"/>
    </source>
</evidence>
<dbReference type="InterPro" id="IPR036864">
    <property type="entry name" value="Zn2-C6_fun-type_DNA-bd_sf"/>
</dbReference>
<proteinExistence type="predicted"/>
<dbReference type="SMART" id="SM00066">
    <property type="entry name" value="GAL4"/>
    <property type="match status" value="1"/>
</dbReference>
<evidence type="ECO:0000256" key="1">
    <source>
        <dbReference type="ARBA" id="ARBA00023242"/>
    </source>
</evidence>
<dbReference type="Gene3D" id="4.10.240.10">
    <property type="entry name" value="Zn(2)-C6 fungal-type DNA-binding domain"/>
    <property type="match status" value="1"/>
</dbReference>
<name>A0A8H4TV47_9HYPO</name>
<protein>
    <recommendedName>
        <fullName evidence="2">Zn(2)-C6 fungal-type domain-containing protein</fullName>
    </recommendedName>
</protein>
<gene>
    <name evidence="3" type="ORF">FSARC_7337</name>
</gene>
<keyword evidence="4" id="KW-1185">Reference proteome</keyword>
<accession>A0A8H4TV47</accession>
<dbReference type="SUPFAM" id="SSF57701">
    <property type="entry name" value="Zn2/Cys6 DNA-binding domain"/>
    <property type="match status" value="1"/>
</dbReference>
<dbReference type="PROSITE" id="PS00463">
    <property type="entry name" value="ZN2_CY6_FUNGAL_1"/>
    <property type="match status" value="1"/>
</dbReference>
<dbReference type="Proteomes" id="UP000622797">
    <property type="component" value="Unassembled WGS sequence"/>
</dbReference>
<dbReference type="PROSITE" id="PS50048">
    <property type="entry name" value="ZN2_CY6_FUNGAL_2"/>
    <property type="match status" value="1"/>
</dbReference>
<dbReference type="GO" id="GO:0008270">
    <property type="term" value="F:zinc ion binding"/>
    <property type="evidence" value="ECO:0007669"/>
    <property type="project" value="InterPro"/>
</dbReference>
<feature type="domain" description="Zn(2)-C6 fungal-type" evidence="2">
    <location>
        <begin position="10"/>
        <end position="38"/>
    </location>
</feature>
<sequence length="431" mass="48851">MVNRGGRSKACRTCKRRRVKCDQSKPHCQRCDKAGLNCEGYVTHSEFVDESSRYYQGKSPAESDQLQLELVHKPAKTPERQIWRPSPVLLDENVVIHAHLISRLDEVEPLMINLETHPSVETTRALAVRALAAVYFGKTNHDKRIFDAGSREYGRVLKRLQIDLASSTTVLEWDTLASVICLSMFENIVFTERTGFLKHYEGITQLILCALIHRRHCYLALPEWTTIPWPPNDLKTASDVLHDIFAHVPGHLHDMDRVERDEVDADFINDLRLRVESTLTALHNWELFYQHPRPLTGHLPHATSRSGMMHSVRDKTLLALQRAIILCMSGLCALLDLPLVSDIPVAHNTQQAVKTAIATEICHLATSCVGHESHTTGPLLFIFPLQIASMNFESGSVEERRAEEIMNEVIAGTHGFEIGRRREWRNSSVKS</sequence>
<evidence type="ECO:0000313" key="3">
    <source>
        <dbReference type="EMBL" id="KAF4964738.1"/>
    </source>
</evidence>
<dbReference type="AlphaFoldDB" id="A0A8H4TV47"/>
<reference evidence="3" key="1">
    <citation type="journal article" date="2020" name="BMC Genomics">
        <title>Correction to: Identification and distribution of gene clusters required for synthesis of sphingolipid metabolism inhibitors in diverse species of the filamentous fungus Fusarium.</title>
        <authorList>
            <person name="Kim H.S."/>
            <person name="Lohmar J.M."/>
            <person name="Busman M."/>
            <person name="Brown D.W."/>
            <person name="Naumann T.A."/>
            <person name="Divon H.H."/>
            <person name="Lysoe E."/>
            <person name="Uhlig S."/>
            <person name="Proctor R.H."/>
        </authorList>
    </citation>
    <scope>NUCLEOTIDE SEQUENCE</scope>
    <source>
        <strain evidence="3">NRRL 20472</strain>
    </source>
</reference>
<dbReference type="OrthoDB" id="5126878at2759"/>
<dbReference type="Pfam" id="PF00172">
    <property type="entry name" value="Zn_clus"/>
    <property type="match status" value="1"/>
</dbReference>
<dbReference type="InterPro" id="IPR001138">
    <property type="entry name" value="Zn2Cys6_DnaBD"/>
</dbReference>
<dbReference type="CDD" id="cd00067">
    <property type="entry name" value="GAL4"/>
    <property type="match status" value="1"/>
</dbReference>
<dbReference type="GO" id="GO:0000981">
    <property type="term" value="F:DNA-binding transcription factor activity, RNA polymerase II-specific"/>
    <property type="evidence" value="ECO:0007669"/>
    <property type="project" value="InterPro"/>
</dbReference>